<accession>A0A3P6QWB4</accession>
<sequence>MAEHIGHVAMNSKLERLLRQKSFTKYIEEFREEALPTPTRGTWAESAAGFENFWRYPRGVGAIDGKHFRCVAPINSGSSYYNYKGSFSIVLMIVADSRYRIMVMDCGGKGRHSDSGMYTQTITLPFIRNIYFNFFLTCRTISNVADKKVS</sequence>
<dbReference type="InterPro" id="IPR027806">
    <property type="entry name" value="HARBI1_dom"/>
</dbReference>
<proteinExistence type="predicted"/>
<evidence type="ECO:0000313" key="5">
    <source>
        <dbReference type="Proteomes" id="UP000271889"/>
    </source>
</evidence>
<evidence type="ECO:0000313" key="4">
    <source>
        <dbReference type="EMBL" id="VDK53229.1"/>
    </source>
</evidence>
<dbReference type="Proteomes" id="UP000271889">
    <property type="component" value="Unassembled WGS sequence"/>
</dbReference>
<organism evidence="4 5">
    <name type="scientific">Cylicostephanus goldi</name>
    <name type="common">Nematode worm</name>
    <dbReference type="NCBI Taxonomy" id="71465"/>
    <lineage>
        <taxon>Eukaryota</taxon>
        <taxon>Metazoa</taxon>
        <taxon>Ecdysozoa</taxon>
        <taxon>Nematoda</taxon>
        <taxon>Chromadorea</taxon>
        <taxon>Rhabditida</taxon>
        <taxon>Rhabditina</taxon>
        <taxon>Rhabditomorpha</taxon>
        <taxon>Strongyloidea</taxon>
        <taxon>Strongylidae</taxon>
        <taxon>Cylicostephanus</taxon>
    </lineage>
</organism>
<evidence type="ECO:0000256" key="2">
    <source>
        <dbReference type="ARBA" id="ARBA00022723"/>
    </source>
</evidence>
<keyword evidence="2" id="KW-0479">Metal-binding</keyword>
<gene>
    <name evidence="4" type="ORF">CGOC_LOCUS2620</name>
</gene>
<evidence type="ECO:0000256" key="1">
    <source>
        <dbReference type="ARBA" id="ARBA00001968"/>
    </source>
</evidence>
<name>A0A3P6QWB4_CYLGO</name>
<protein>
    <recommendedName>
        <fullName evidence="3">DDE Tnp4 domain-containing protein</fullName>
    </recommendedName>
</protein>
<dbReference type="AlphaFoldDB" id="A0A3P6QWB4"/>
<keyword evidence="5" id="KW-1185">Reference proteome</keyword>
<evidence type="ECO:0000259" key="3">
    <source>
        <dbReference type="Pfam" id="PF13359"/>
    </source>
</evidence>
<reference evidence="4 5" key="1">
    <citation type="submission" date="2018-11" db="EMBL/GenBank/DDBJ databases">
        <authorList>
            <consortium name="Pathogen Informatics"/>
        </authorList>
    </citation>
    <scope>NUCLEOTIDE SEQUENCE [LARGE SCALE GENOMIC DNA]</scope>
</reference>
<feature type="domain" description="DDE Tnp4" evidence="3">
    <location>
        <begin position="63"/>
        <end position="121"/>
    </location>
</feature>
<dbReference type="GO" id="GO:0046872">
    <property type="term" value="F:metal ion binding"/>
    <property type="evidence" value="ECO:0007669"/>
    <property type="project" value="UniProtKB-KW"/>
</dbReference>
<dbReference type="OrthoDB" id="6581217at2759"/>
<dbReference type="Pfam" id="PF13359">
    <property type="entry name" value="DDE_Tnp_4"/>
    <property type="match status" value="1"/>
</dbReference>
<dbReference type="EMBL" id="UYRV01005994">
    <property type="protein sequence ID" value="VDK53229.1"/>
    <property type="molecule type" value="Genomic_DNA"/>
</dbReference>
<comment type="cofactor">
    <cofactor evidence="1">
        <name>a divalent metal cation</name>
        <dbReference type="ChEBI" id="CHEBI:60240"/>
    </cofactor>
</comment>